<evidence type="ECO:0000313" key="1">
    <source>
        <dbReference type="EMBL" id="RAJ76620.1"/>
    </source>
</evidence>
<gene>
    <name evidence="1" type="ORF">CLV59_108139</name>
</gene>
<evidence type="ECO:0000313" key="2">
    <source>
        <dbReference type="Proteomes" id="UP000249819"/>
    </source>
</evidence>
<keyword evidence="2" id="KW-1185">Reference proteome</keyword>
<reference evidence="1 2" key="1">
    <citation type="submission" date="2018-06" db="EMBL/GenBank/DDBJ databases">
        <title>Genomic Encyclopedia of Archaeal and Bacterial Type Strains, Phase II (KMG-II): from individual species to whole genera.</title>
        <authorList>
            <person name="Goeker M."/>
        </authorList>
    </citation>
    <scope>NUCLEOTIDE SEQUENCE [LARGE SCALE GENOMIC DNA]</scope>
    <source>
        <strain evidence="1 2">DSM 29821</strain>
    </source>
</reference>
<accession>A0A327VRE6</accession>
<comment type="caution">
    <text evidence="1">The sequence shown here is derived from an EMBL/GenBank/DDBJ whole genome shotgun (WGS) entry which is preliminary data.</text>
</comment>
<organism evidence="1 2">
    <name type="scientific">Chitinophaga dinghuensis</name>
    <dbReference type="NCBI Taxonomy" id="1539050"/>
    <lineage>
        <taxon>Bacteria</taxon>
        <taxon>Pseudomonadati</taxon>
        <taxon>Bacteroidota</taxon>
        <taxon>Chitinophagia</taxon>
        <taxon>Chitinophagales</taxon>
        <taxon>Chitinophagaceae</taxon>
        <taxon>Chitinophaga</taxon>
    </lineage>
</organism>
<sequence length="80" mass="8420">MKKLKLKALELGARELLSREQLRTILGGDGSDEGGSTPCSNSPTTACIGKAVGSRCCWQIDREVNIGRCLPVGALSCIDA</sequence>
<protein>
    <recommendedName>
        <fullName evidence="3">Natural product</fullName>
    </recommendedName>
</protein>
<evidence type="ECO:0008006" key="3">
    <source>
        <dbReference type="Google" id="ProtNLM"/>
    </source>
</evidence>
<dbReference type="AlphaFoldDB" id="A0A327VRE6"/>
<dbReference type="EMBL" id="QLMA01000008">
    <property type="protein sequence ID" value="RAJ76620.1"/>
    <property type="molecule type" value="Genomic_DNA"/>
</dbReference>
<dbReference type="Proteomes" id="UP000249819">
    <property type="component" value="Unassembled WGS sequence"/>
</dbReference>
<name>A0A327VRE6_9BACT</name>
<proteinExistence type="predicted"/>